<dbReference type="eggNOG" id="COG3795">
    <property type="taxonomic scope" value="Bacteria"/>
</dbReference>
<proteinExistence type="inferred from homology"/>
<evidence type="ECO:0000256" key="2">
    <source>
        <dbReference type="SAM" id="MobiDB-lite"/>
    </source>
</evidence>
<dbReference type="PANTHER" id="PTHR35174:SF3">
    <property type="entry name" value="BLL7171 PROTEIN"/>
    <property type="match status" value="1"/>
</dbReference>
<dbReference type="EMBL" id="AVPK01000014">
    <property type="protein sequence ID" value="KGN36179.1"/>
    <property type="molecule type" value="Genomic_DNA"/>
</dbReference>
<sequence>MRRYLFLIAYEPGGWESATPEERQVYVDGHEAFHRFVDARGRRISGAPLADADTATTVRHTRVTQHGDAPADTHADAQAVERADARPGEGARGRVVVSDGPFAESAEMIGGYYDVELPDLDSAIAAASLLPPAYAVEIRSVVELDARGERVG</sequence>
<dbReference type="Proteomes" id="UP000030011">
    <property type="component" value="Unassembled WGS sequence"/>
</dbReference>
<evidence type="ECO:0000259" key="3">
    <source>
        <dbReference type="Pfam" id="PF03795"/>
    </source>
</evidence>
<dbReference type="OrthoDB" id="668782at2"/>
<evidence type="ECO:0000313" key="4">
    <source>
        <dbReference type="EMBL" id="KGN36179.1"/>
    </source>
</evidence>
<feature type="domain" description="YCII-related" evidence="3">
    <location>
        <begin position="8"/>
        <end position="143"/>
    </location>
</feature>
<dbReference type="InterPro" id="IPR005545">
    <property type="entry name" value="YCII"/>
</dbReference>
<reference evidence="4 5" key="1">
    <citation type="submission" date="2013-08" db="EMBL/GenBank/DDBJ databases">
        <title>The genome sequence of Knoellia subterranea.</title>
        <authorList>
            <person name="Zhu W."/>
            <person name="Wang G."/>
        </authorList>
    </citation>
    <scope>NUCLEOTIDE SEQUENCE [LARGE SCALE GENOMIC DNA]</scope>
    <source>
        <strain evidence="4 5">KCTC 19937</strain>
    </source>
</reference>
<dbReference type="PANTHER" id="PTHR35174">
    <property type="entry name" value="BLL7171 PROTEIN-RELATED"/>
    <property type="match status" value="1"/>
</dbReference>
<comment type="caution">
    <text evidence="4">The sequence shown here is derived from an EMBL/GenBank/DDBJ whole genome shotgun (WGS) entry which is preliminary data.</text>
</comment>
<keyword evidence="5" id="KW-1185">Reference proteome</keyword>
<dbReference type="RefSeq" id="WP_035907201.1">
    <property type="nucleotide sequence ID" value="NZ_AVPK01000014.1"/>
</dbReference>
<protein>
    <recommendedName>
        <fullName evidence="3">YCII-related domain-containing protein</fullName>
    </recommendedName>
</protein>
<dbReference type="SUPFAM" id="SSF54909">
    <property type="entry name" value="Dimeric alpha+beta barrel"/>
    <property type="match status" value="2"/>
</dbReference>
<name>A0A0A0JHE6_9MICO</name>
<dbReference type="InterPro" id="IPR011008">
    <property type="entry name" value="Dimeric_a/b-barrel"/>
</dbReference>
<dbReference type="Pfam" id="PF03795">
    <property type="entry name" value="YCII"/>
    <property type="match status" value="1"/>
</dbReference>
<evidence type="ECO:0000256" key="1">
    <source>
        <dbReference type="ARBA" id="ARBA00007689"/>
    </source>
</evidence>
<dbReference type="AlphaFoldDB" id="A0A0A0JHE6"/>
<gene>
    <name evidence="4" type="ORF">N803_04785</name>
</gene>
<organism evidence="4 5">
    <name type="scientific">Knoellia subterranea KCTC 19937</name>
    <dbReference type="NCBI Taxonomy" id="1385521"/>
    <lineage>
        <taxon>Bacteria</taxon>
        <taxon>Bacillati</taxon>
        <taxon>Actinomycetota</taxon>
        <taxon>Actinomycetes</taxon>
        <taxon>Micrococcales</taxon>
        <taxon>Intrasporangiaceae</taxon>
        <taxon>Knoellia</taxon>
    </lineage>
</organism>
<dbReference type="STRING" id="1385521.N803_04785"/>
<dbReference type="Gene3D" id="3.30.70.1060">
    <property type="entry name" value="Dimeric alpha+beta barrel"/>
    <property type="match status" value="1"/>
</dbReference>
<comment type="similarity">
    <text evidence="1">Belongs to the YciI family.</text>
</comment>
<evidence type="ECO:0000313" key="5">
    <source>
        <dbReference type="Proteomes" id="UP000030011"/>
    </source>
</evidence>
<accession>A0A0A0JHE6</accession>
<feature type="compositionally biased region" description="Basic and acidic residues" evidence="2">
    <location>
        <begin position="69"/>
        <end position="92"/>
    </location>
</feature>
<feature type="region of interest" description="Disordered" evidence="2">
    <location>
        <begin position="63"/>
        <end position="93"/>
    </location>
</feature>